<evidence type="ECO:0000313" key="2">
    <source>
        <dbReference type="EMBL" id="MDB0569813.1"/>
    </source>
</evidence>
<dbReference type="AlphaFoldDB" id="A0AAW5ZJP3"/>
<evidence type="ECO:0000259" key="1">
    <source>
        <dbReference type="Pfam" id="PF14090"/>
    </source>
</evidence>
<name>A0AAW5ZJP3_RALSL</name>
<dbReference type="InterPro" id="IPR055245">
    <property type="entry name" value="HTH_proteobacteria"/>
</dbReference>
<evidence type="ECO:0000313" key="3">
    <source>
        <dbReference type="Proteomes" id="UP001144050"/>
    </source>
</evidence>
<accession>A0AAW5ZJP3</accession>
<feature type="domain" description="Winged helix-turn-helix" evidence="1">
    <location>
        <begin position="9"/>
        <end position="72"/>
    </location>
</feature>
<proteinExistence type="predicted"/>
<reference evidence="2" key="1">
    <citation type="submission" date="2021-09" db="EMBL/GenBank/DDBJ databases">
        <title>Genomic analysis of Ralstonia spp.</title>
        <authorList>
            <person name="Aburjaile F."/>
            <person name="Ariute J.C."/>
            <person name="Pais A.K.L."/>
            <person name="Albuquerque G.M.R."/>
            <person name="Silva A.M.F."/>
            <person name="Brenig B."/>
            <person name="Azevedo V."/>
            <person name="Matiuzzi M."/>
            <person name="Ramos R."/>
            <person name="Goes-Neto A."/>
            <person name="Soares S."/>
            <person name="Iseppon A.M.B."/>
            <person name="Souza E."/>
            <person name="Gama M."/>
        </authorList>
    </citation>
    <scope>NUCLEOTIDE SEQUENCE</scope>
    <source>
        <strain evidence="2">CCRMRs91</strain>
    </source>
</reference>
<dbReference type="EMBL" id="JAIVFG010000003">
    <property type="protein sequence ID" value="MDB0569813.1"/>
    <property type="molecule type" value="Genomic_DNA"/>
</dbReference>
<protein>
    <submittedName>
        <fullName evidence="2">Helix-turn-helix domain-containing protein</fullName>
    </submittedName>
</protein>
<organism evidence="2 3">
    <name type="scientific">Ralstonia solanacearum</name>
    <name type="common">Pseudomonas solanacearum</name>
    <dbReference type="NCBI Taxonomy" id="305"/>
    <lineage>
        <taxon>Bacteria</taxon>
        <taxon>Pseudomonadati</taxon>
        <taxon>Pseudomonadota</taxon>
        <taxon>Betaproteobacteria</taxon>
        <taxon>Burkholderiales</taxon>
        <taxon>Burkholderiaceae</taxon>
        <taxon>Ralstonia</taxon>
        <taxon>Ralstonia solanacearum species complex</taxon>
    </lineage>
</organism>
<dbReference type="Pfam" id="PF14090">
    <property type="entry name" value="HTH_39"/>
    <property type="match status" value="1"/>
</dbReference>
<gene>
    <name evidence="2" type="ORF">LBW59_03370</name>
</gene>
<comment type="caution">
    <text evidence="2">The sequence shown here is derived from an EMBL/GenBank/DDBJ whole genome shotgun (WGS) entry which is preliminary data.</text>
</comment>
<dbReference type="RefSeq" id="WP_271656171.1">
    <property type="nucleotide sequence ID" value="NZ_JAIVFG010000003.1"/>
</dbReference>
<dbReference type="Proteomes" id="UP001144050">
    <property type="component" value="Unassembled WGS sequence"/>
</dbReference>
<sequence>MSKNTAKAQRARLLDALTRGPVDTQYASRKLDIIHPPRRVFELRREGWHIVTTWVWRITEAGERHRVGLYVLEGAQ</sequence>